<feature type="domain" description="BHLH" evidence="8">
    <location>
        <begin position="40"/>
        <end position="93"/>
    </location>
</feature>
<dbReference type="Proteomes" id="UP000596742">
    <property type="component" value="Unassembled WGS sequence"/>
</dbReference>
<dbReference type="InterPro" id="IPR035965">
    <property type="entry name" value="PAS-like_dom_sf"/>
</dbReference>
<feature type="compositionally biased region" description="Acidic residues" evidence="6">
    <location>
        <begin position="464"/>
        <end position="474"/>
    </location>
</feature>
<keyword evidence="2" id="KW-0677">Repeat</keyword>
<dbReference type="InterPro" id="IPR011598">
    <property type="entry name" value="bHLH_dom"/>
</dbReference>
<dbReference type="InterPro" id="IPR013767">
    <property type="entry name" value="PAS_fold"/>
</dbReference>
<evidence type="ECO:0000259" key="7">
    <source>
        <dbReference type="PROSITE" id="PS50112"/>
    </source>
</evidence>
<comment type="caution">
    <text evidence="9">The sequence shown here is derived from an EMBL/GenBank/DDBJ whole genome shotgun (WGS) entry which is preliminary data.</text>
</comment>
<evidence type="ECO:0000256" key="4">
    <source>
        <dbReference type="ARBA" id="ARBA00023163"/>
    </source>
</evidence>
<dbReference type="InterPro" id="IPR036638">
    <property type="entry name" value="HLH_DNA-bd_sf"/>
</dbReference>
<keyword evidence="3" id="KW-0805">Transcription regulation</keyword>
<keyword evidence="10" id="KW-1185">Reference proteome</keyword>
<dbReference type="EMBL" id="UYJE01010127">
    <property type="protein sequence ID" value="VDI79986.1"/>
    <property type="molecule type" value="Genomic_DNA"/>
</dbReference>
<keyword evidence="5" id="KW-0539">Nucleus</keyword>
<feature type="domain" description="PAS" evidence="7">
    <location>
        <begin position="296"/>
        <end position="345"/>
    </location>
</feature>
<evidence type="ECO:0000313" key="9">
    <source>
        <dbReference type="EMBL" id="VDI79986.1"/>
    </source>
</evidence>
<dbReference type="Pfam" id="PF00989">
    <property type="entry name" value="PAS"/>
    <property type="match status" value="1"/>
</dbReference>
<evidence type="ECO:0000256" key="3">
    <source>
        <dbReference type="ARBA" id="ARBA00023015"/>
    </source>
</evidence>
<organism evidence="9 10">
    <name type="scientific">Mytilus galloprovincialis</name>
    <name type="common">Mediterranean mussel</name>
    <dbReference type="NCBI Taxonomy" id="29158"/>
    <lineage>
        <taxon>Eukaryota</taxon>
        <taxon>Metazoa</taxon>
        <taxon>Spiralia</taxon>
        <taxon>Lophotrochozoa</taxon>
        <taxon>Mollusca</taxon>
        <taxon>Bivalvia</taxon>
        <taxon>Autobranchia</taxon>
        <taxon>Pteriomorphia</taxon>
        <taxon>Mytilida</taxon>
        <taxon>Mytiloidea</taxon>
        <taxon>Mytilidae</taxon>
        <taxon>Mytilinae</taxon>
        <taxon>Mytilus</taxon>
    </lineage>
</organism>
<evidence type="ECO:0000256" key="5">
    <source>
        <dbReference type="ARBA" id="ARBA00023242"/>
    </source>
</evidence>
<feature type="compositionally biased region" description="Acidic residues" evidence="6">
    <location>
        <begin position="12"/>
        <end position="28"/>
    </location>
</feature>
<feature type="region of interest" description="Disordered" evidence="6">
    <location>
        <begin position="811"/>
        <end position="848"/>
    </location>
</feature>
<keyword evidence="4" id="KW-0804">Transcription</keyword>
<dbReference type="SMART" id="SM00091">
    <property type="entry name" value="PAS"/>
    <property type="match status" value="2"/>
</dbReference>
<gene>
    <name evidence="9" type="ORF">MGAL_10B093738</name>
</gene>
<feature type="region of interest" description="Disordered" evidence="6">
    <location>
        <begin position="418"/>
        <end position="476"/>
    </location>
</feature>
<dbReference type="PANTHER" id="PTHR23043">
    <property type="entry name" value="HYPOXIA-INDUCIBLE FACTOR 1 ALPHA"/>
    <property type="match status" value="1"/>
</dbReference>
<comment type="subcellular location">
    <subcellularLocation>
        <location evidence="1">Nucleus</location>
    </subcellularLocation>
</comment>
<feature type="domain" description="PAS" evidence="7">
    <location>
        <begin position="139"/>
        <end position="202"/>
    </location>
</feature>
<dbReference type="NCBIfam" id="TIGR00229">
    <property type="entry name" value="sensory_box"/>
    <property type="match status" value="2"/>
</dbReference>
<accession>A0A8B6HIX7</accession>
<dbReference type="Gene3D" id="3.30.450.20">
    <property type="entry name" value="PAS domain"/>
    <property type="match status" value="2"/>
</dbReference>
<dbReference type="SUPFAM" id="SSF55785">
    <property type="entry name" value="PYP-like sensor domain (PAS domain)"/>
    <property type="match status" value="2"/>
</dbReference>
<dbReference type="SUPFAM" id="SSF47459">
    <property type="entry name" value="HLH, helix-loop-helix DNA-binding domain"/>
    <property type="match status" value="1"/>
</dbReference>
<dbReference type="GO" id="GO:0000977">
    <property type="term" value="F:RNA polymerase II transcription regulatory region sequence-specific DNA binding"/>
    <property type="evidence" value="ECO:0007669"/>
    <property type="project" value="TreeGrafter"/>
</dbReference>
<feature type="region of interest" description="Disordered" evidence="6">
    <location>
        <begin position="1"/>
        <end position="52"/>
    </location>
</feature>
<sequence length="1056" mass="117575">MPTCKRLKPLLDEDSSPDIVDDDDDEMMETQGGTKHRKLTRAEKSKNAAKNRRDKEAVEFNNIIEALPFPNEDLEKMDKSSVVKLTTSYLKMLELIDKEMKSLKIDNKVKEKETAVCKSVSSNEIVLSNGTPMGESQLMLEALNGFLILLDRKRKILFVSKNVEDHLGISQVQLIGKTVEDFIEEKDIPELRKQFNLKFMSQSHRCESMEADDIYHQLDEHRMFYVRMLCQYKNNKTKYKGHTLVQWTGRLKMRKTNKANNFATTGLLCTCKVMQTNSILEIKMDGNMFMSRHDLGMTFTFCDPRIITLIGYEPSEVIGRTAYQFHNPLDAERVRNCHSNLIVQGSSVSKYYRFVGKNCDWVWMQTRATIIYNTNNVPQYIVCMNYIISEEEGVRVLMEEDKECLSCTGVMEISSKPVKVKDSSKGDNPDHHSDNGYHSSYSPYSSINPSPLSESSMSHKQFESDDCGGGDANDDFPMSVVQECASSLDPDGADDEEMIKFIESLDSESDMAKNIQQLADNVQWNRGHSSQMDSSKKRSLQRIKSCPQVLSLLPINDSDVDDQPIQFTCRPSGTAFFQDPANQLESSNNLGNNFEIPKPGLLNIQIGSFNDGNLGGSSTLTEALPKEISDFCMQYAESMADIQSQDVMMQYGHDSLFPDLEGLNDHSGRIGCQSMNGSGIASPGSQHSYGSPQPLQNNTQTVIPNSQTVIPNTQTVIQNSQTVIPNSQIVMMNGQTVMPSTQIVISNTQTVMPNTQPVLISQSMLQNPNSVLNTQSVLLNSQPVLSNTSPPMFPTSPQYFTRNSDTPNSYLSGSSVMSPPQSYSNLNSPMSVESNISSPQGEFSNIQSPNPQAHACTIGLNNLTMNSGRSPSHNYMPRVNPSQNQQNFVGHRMNGNMDRNMLAKMNSGNNMSQGNIGNHIVNNHVKTNGHSLLHNGASQQVLSRMAPPPNQQSYQQNKAQINTTQMASGRSSSTCVAPNFAANNPSKGLRNVKSMSELEKMLRGYSPPFLSDKQSGSAESSCTLLQQMLTGKLSGEKYIAMEKQRQLNGVIRTSHK</sequence>
<dbReference type="GO" id="GO:0005634">
    <property type="term" value="C:nucleus"/>
    <property type="evidence" value="ECO:0007669"/>
    <property type="project" value="UniProtKB-SubCell"/>
</dbReference>
<evidence type="ECO:0000256" key="6">
    <source>
        <dbReference type="SAM" id="MobiDB-lite"/>
    </source>
</evidence>
<protein>
    <submittedName>
        <fullName evidence="9">Hypoxia-inducible factor 2 alpha</fullName>
    </submittedName>
</protein>
<dbReference type="InterPro" id="IPR000014">
    <property type="entry name" value="PAS"/>
</dbReference>
<dbReference type="Pfam" id="PF23171">
    <property type="entry name" value="bHLH_HIF1A"/>
    <property type="match status" value="1"/>
</dbReference>
<dbReference type="OrthoDB" id="6021714at2759"/>
<dbReference type="GO" id="GO:0046983">
    <property type="term" value="F:protein dimerization activity"/>
    <property type="evidence" value="ECO:0007669"/>
    <property type="project" value="InterPro"/>
</dbReference>
<proteinExistence type="predicted"/>
<evidence type="ECO:0000313" key="10">
    <source>
        <dbReference type="Proteomes" id="UP000596742"/>
    </source>
</evidence>
<dbReference type="PROSITE" id="PS50112">
    <property type="entry name" value="PAS"/>
    <property type="match status" value="2"/>
</dbReference>
<dbReference type="PROSITE" id="PS50888">
    <property type="entry name" value="BHLH"/>
    <property type="match status" value="1"/>
</dbReference>
<dbReference type="SMART" id="SM00086">
    <property type="entry name" value="PAC"/>
    <property type="match status" value="1"/>
</dbReference>
<name>A0A8B6HIX7_MYTGA</name>
<dbReference type="Pfam" id="PF14598">
    <property type="entry name" value="PAS_11"/>
    <property type="match status" value="1"/>
</dbReference>
<reference evidence="9" key="1">
    <citation type="submission" date="2018-11" db="EMBL/GenBank/DDBJ databases">
        <authorList>
            <person name="Alioto T."/>
            <person name="Alioto T."/>
        </authorList>
    </citation>
    <scope>NUCLEOTIDE SEQUENCE</scope>
</reference>
<dbReference type="PANTHER" id="PTHR23043:SF40">
    <property type="match status" value="1"/>
</dbReference>
<dbReference type="GO" id="GO:0000981">
    <property type="term" value="F:DNA-binding transcription factor activity, RNA polymerase II-specific"/>
    <property type="evidence" value="ECO:0007669"/>
    <property type="project" value="TreeGrafter"/>
</dbReference>
<dbReference type="SMART" id="SM00353">
    <property type="entry name" value="HLH"/>
    <property type="match status" value="1"/>
</dbReference>
<dbReference type="InterPro" id="IPR001610">
    <property type="entry name" value="PAC"/>
</dbReference>
<dbReference type="Gene3D" id="4.10.280.10">
    <property type="entry name" value="Helix-loop-helix DNA-binding domain"/>
    <property type="match status" value="1"/>
</dbReference>
<dbReference type="CDD" id="cd00130">
    <property type="entry name" value="PAS"/>
    <property type="match status" value="2"/>
</dbReference>
<dbReference type="AlphaFoldDB" id="A0A8B6HIX7"/>
<feature type="compositionally biased region" description="Basic and acidic residues" evidence="6">
    <location>
        <begin position="40"/>
        <end position="52"/>
    </location>
</feature>
<evidence type="ECO:0000256" key="1">
    <source>
        <dbReference type="ARBA" id="ARBA00004123"/>
    </source>
</evidence>
<feature type="compositionally biased region" description="Low complexity" evidence="6">
    <location>
        <begin position="437"/>
        <end position="458"/>
    </location>
</feature>
<dbReference type="CDD" id="cd11391">
    <property type="entry name" value="bHLH_PAS"/>
    <property type="match status" value="1"/>
</dbReference>
<evidence type="ECO:0000259" key="8">
    <source>
        <dbReference type="PROSITE" id="PS50888"/>
    </source>
</evidence>
<evidence type="ECO:0000256" key="2">
    <source>
        <dbReference type="ARBA" id="ARBA00022737"/>
    </source>
</evidence>
<feature type="compositionally biased region" description="Basic and acidic residues" evidence="6">
    <location>
        <begin position="419"/>
        <end position="435"/>
    </location>
</feature>